<evidence type="ECO:0000256" key="1">
    <source>
        <dbReference type="SAM" id="Phobius"/>
    </source>
</evidence>
<protein>
    <submittedName>
        <fullName evidence="2">Uncharacterized protein</fullName>
    </submittedName>
</protein>
<keyword evidence="1" id="KW-0812">Transmembrane</keyword>
<feature type="transmembrane region" description="Helical" evidence="1">
    <location>
        <begin position="39"/>
        <end position="63"/>
    </location>
</feature>
<dbReference type="Proteomes" id="UP000800092">
    <property type="component" value="Unassembled WGS sequence"/>
</dbReference>
<sequence>MICEDHWVGLILSNVFVSCLTFVSSIPVVGSKSTGKTPFFFFLFFLISSYSAPVVTVTVHRAFSIKIRFSRFLLIWLLAAEIKY</sequence>
<gene>
    <name evidence="2" type="ORF">EV356DRAFT_343231</name>
</gene>
<proteinExistence type="predicted"/>
<reference evidence="2" key="1">
    <citation type="journal article" date="2020" name="Stud. Mycol.">
        <title>101 Dothideomycetes genomes: a test case for predicting lifestyles and emergence of pathogens.</title>
        <authorList>
            <person name="Haridas S."/>
            <person name="Albert R."/>
            <person name="Binder M."/>
            <person name="Bloem J."/>
            <person name="Labutti K."/>
            <person name="Salamov A."/>
            <person name="Andreopoulos B."/>
            <person name="Baker S."/>
            <person name="Barry K."/>
            <person name="Bills G."/>
            <person name="Bluhm B."/>
            <person name="Cannon C."/>
            <person name="Castanera R."/>
            <person name="Culley D."/>
            <person name="Daum C."/>
            <person name="Ezra D."/>
            <person name="Gonzalez J."/>
            <person name="Henrissat B."/>
            <person name="Kuo A."/>
            <person name="Liang C."/>
            <person name="Lipzen A."/>
            <person name="Lutzoni F."/>
            <person name="Magnuson J."/>
            <person name="Mondo S."/>
            <person name="Nolan M."/>
            <person name="Ohm R."/>
            <person name="Pangilinan J."/>
            <person name="Park H.-J."/>
            <person name="Ramirez L."/>
            <person name="Alfaro M."/>
            <person name="Sun H."/>
            <person name="Tritt A."/>
            <person name="Yoshinaga Y."/>
            <person name="Zwiers L.-H."/>
            <person name="Turgeon B."/>
            <person name="Goodwin S."/>
            <person name="Spatafora J."/>
            <person name="Crous P."/>
            <person name="Grigoriev I."/>
        </authorList>
    </citation>
    <scope>NUCLEOTIDE SEQUENCE</scope>
    <source>
        <strain evidence="2">Tuck. ex Michener</strain>
    </source>
</reference>
<evidence type="ECO:0000313" key="2">
    <source>
        <dbReference type="EMBL" id="KAF2230480.1"/>
    </source>
</evidence>
<dbReference type="AlphaFoldDB" id="A0A6A6GYD1"/>
<dbReference type="EMBL" id="ML991841">
    <property type="protein sequence ID" value="KAF2230480.1"/>
    <property type="molecule type" value="Genomic_DNA"/>
</dbReference>
<accession>A0A6A6GYD1</accession>
<organism evidence="2 3">
    <name type="scientific">Viridothelium virens</name>
    <name type="common">Speckled blister lichen</name>
    <name type="synonym">Trypethelium virens</name>
    <dbReference type="NCBI Taxonomy" id="1048519"/>
    <lineage>
        <taxon>Eukaryota</taxon>
        <taxon>Fungi</taxon>
        <taxon>Dikarya</taxon>
        <taxon>Ascomycota</taxon>
        <taxon>Pezizomycotina</taxon>
        <taxon>Dothideomycetes</taxon>
        <taxon>Dothideomycetes incertae sedis</taxon>
        <taxon>Trypetheliales</taxon>
        <taxon>Trypetheliaceae</taxon>
        <taxon>Viridothelium</taxon>
    </lineage>
</organism>
<keyword evidence="1" id="KW-1133">Transmembrane helix</keyword>
<feature type="transmembrane region" description="Helical" evidence="1">
    <location>
        <begin position="7"/>
        <end position="27"/>
    </location>
</feature>
<keyword evidence="1" id="KW-0472">Membrane</keyword>
<keyword evidence="3" id="KW-1185">Reference proteome</keyword>
<evidence type="ECO:0000313" key="3">
    <source>
        <dbReference type="Proteomes" id="UP000800092"/>
    </source>
</evidence>
<name>A0A6A6GYD1_VIRVR</name>